<feature type="transmembrane region" description="Helical" evidence="7">
    <location>
        <begin position="110"/>
        <end position="131"/>
    </location>
</feature>
<accession>A0ABQ2LNQ3</accession>
<dbReference type="Pfam" id="PF07690">
    <property type="entry name" value="MFS_1"/>
    <property type="match status" value="1"/>
</dbReference>
<evidence type="ECO:0000256" key="5">
    <source>
        <dbReference type="ARBA" id="ARBA00023136"/>
    </source>
</evidence>
<evidence type="ECO:0000256" key="4">
    <source>
        <dbReference type="ARBA" id="ARBA00022989"/>
    </source>
</evidence>
<dbReference type="PRINTS" id="PR01414">
    <property type="entry name" value="CCMBBIOGNSIS"/>
</dbReference>
<sequence length="431" mass="43792">MAPTQTTEATLTASGLAAPERPGHPGHPRHHGQPPVPARTARLAIFALAIGAFGIGTAEFATMGLLPYIAEGFGATITEASHAVSLYAIGVVVGAPLIAALTARMERRRLLLGLAALFVIGSIGSTLAPSLPWMLVSRFITGLPHGAFLGIGAVVASTLVAPHRRATAMARVMLGLTVANIVGVPAAAALGAQFGWRTAYGMVALIGLLTLVAVFALVPRSKPALAPSIRGELRTLKRPQVILTLVAGSIGFGGMFAVYTFISPTMTDLTGLPESAVPWVLVCYGVGMTLGSLIAGPLVDRSIERSALLGVTSLGLVLLAFAALAHVPAVAIACVLLLGIAGSLFTTALQVRLLRESGDAPSVSAAMNHAAFNFANALGAFLGAVVVDAGLGYRSPALLGTGLTVVGLAVMVLAVVTHRRARTGTAPSPGS</sequence>
<keyword evidence="5 7" id="KW-0472">Membrane</keyword>
<feature type="transmembrane region" description="Helical" evidence="7">
    <location>
        <begin position="173"/>
        <end position="194"/>
    </location>
</feature>
<dbReference type="InterPro" id="IPR050189">
    <property type="entry name" value="MFS_Efflux_Transporters"/>
</dbReference>
<feature type="domain" description="Major facilitator superfamily (MFS) profile" evidence="8">
    <location>
        <begin position="44"/>
        <end position="419"/>
    </location>
</feature>
<dbReference type="InterPro" id="IPR020846">
    <property type="entry name" value="MFS_dom"/>
</dbReference>
<organism evidence="9 10">
    <name type="scientific">Citricoccus zhacaiensis</name>
    <dbReference type="NCBI Taxonomy" id="489142"/>
    <lineage>
        <taxon>Bacteria</taxon>
        <taxon>Bacillati</taxon>
        <taxon>Actinomycetota</taxon>
        <taxon>Actinomycetes</taxon>
        <taxon>Micrococcales</taxon>
        <taxon>Micrococcaceae</taxon>
        <taxon>Citricoccus</taxon>
    </lineage>
</organism>
<keyword evidence="10" id="KW-1185">Reference proteome</keyword>
<feature type="transmembrane region" description="Helical" evidence="7">
    <location>
        <begin position="143"/>
        <end position="161"/>
    </location>
</feature>
<feature type="transmembrane region" description="Helical" evidence="7">
    <location>
        <begin position="43"/>
        <end position="70"/>
    </location>
</feature>
<feature type="region of interest" description="Disordered" evidence="6">
    <location>
        <begin position="1"/>
        <end position="35"/>
    </location>
</feature>
<keyword evidence="4 7" id="KW-1133">Transmembrane helix</keyword>
<dbReference type="SUPFAM" id="SSF103473">
    <property type="entry name" value="MFS general substrate transporter"/>
    <property type="match status" value="1"/>
</dbReference>
<evidence type="ECO:0000313" key="10">
    <source>
        <dbReference type="Proteomes" id="UP000642509"/>
    </source>
</evidence>
<proteinExistence type="predicted"/>
<feature type="transmembrane region" description="Helical" evidence="7">
    <location>
        <begin position="397"/>
        <end position="416"/>
    </location>
</feature>
<evidence type="ECO:0000256" key="7">
    <source>
        <dbReference type="SAM" id="Phobius"/>
    </source>
</evidence>
<feature type="transmembrane region" description="Helical" evidence="7">
    <location>
        <begin position="200"/>
        <end position="220"/>
    </location>
</feature>
<dbReference type="PROSITE" id="PS50850">
    <property type="entry name" value="MFS"/>
    <property type="match status" value="1"/>
</dbReference>
<dbReference type="EMBL" id="BMLQ01000001">
    <property type="protein sequence ID" value="GGO40993.1"/>
    <property type="molecule type" value="Genomic_DNA"/>
</dbReference>
<dbReference type="PANTHER" id="PTHR43124:SF3">
    <property type="entry name" value="CHLORAMPHENICOL EFFLUX PUMP RV0191"/>
    <property type="match status" value="1"/>
</dbReference>
<feature type="transmembrane region" description="Helical" evidence="7">
    <location>
        <begin position="370"/>
        <end position="391"/>
    </location>
</feature>
<dbReference type="InterPro" id="IPR036259">
    <property type="entry name" value="MFS_trans_sf"/>
</dbReference>
<evidence type="ECO:0000256" key="2">
    <source>
        <dbReference type="ARBA" id="ARBA00022475"/>
    </source>
</evidence>
<feature type="compositionally biased region" description="Polar residues" evidence="6">
    <location>
        <begin position="1"/>
        <end position="13"/>
    </location>
</feature>
<feature type="transmembrane region" description="Helical" evidence="7">
    <location>
        <begin position="306"/>
        <end position="324"/>
    </location>
</feature>
<comment type="caution">
    <text evidence="9">The sequence shown here is derived from an EMBL/GenBank/DDBJ whole genome shotgun (WGS) entry which is preliminary data.</text>
</comment>
<protein>
    <submittedName>
        <fullName evidence="9">MFS transporter</fullName>
    </submittedName>
</protein>
<feature type="transmembrane region" description="Helical" evidence="7">
    <location>
        <begin position="330"/>
        <end position="349"/>
    </location>
</feature>
<keyword evidence="2" id="KW-1003">Cell membrane</keyword>
<comment type="subcellular location">
    <subcellularLocation>
        <location evidence="1">Cell membrane</location>
        <topology evidence="1">Multi-pass membrane protein</topology>
    </subcellularLocation>
</comment>
<evidence type="ECO:0000259" key="8">
    <source>
        <dbReference type="PROSITE" id="PS50850"/>
    </source>
</evidence>
<evidence type="ECO:0000313" key="9">
    <source>
        <dbReference type="EMBL" id="GGO40993.1"/>
    </source>
</evidence>
<dbReference type="RefSeq" id="WP_188803702.1">
    <property type="nucleotide sequence ID" value="NZ_BAAAOU010000003.1"/>
</dbReference>
<feature type="transmembrane region" description="Helical" evidence="7">
    <location>
        <begin position="82"/>
        <end position="103"/>
    </location>
</feature>
<gene>
    <name evidence="9" type="ORF">GCM10010977_04210</name>
</gene>
<keyword evidence="3 7" id="KW-0812">Transmembrane</keyword>
<reference evidence="10" key="1">
    <citation type="journal article" date="2019" name="Int. J. Syst. Evol. Microbiol.">
        <title>The Global Catalogue of Microorganisms (GCM) 10K type strain sequencing project: providing services to taxonomists for standard genome sequencing and annotation.</title>
        <authorList>
            <consortium name="The Broad Institute Genomics Platform"/>
            <consortium name="The Broad Institute Genome Sequencing Center for Infectious Disease"/>
            <person name="Wu L."/>
            <person name="Ma J."/>
        </authorList>
    </citation>
    <scope>NUCLEOTIDE SEQUENCE [LARGE SCALE GENOMIC DNA]</scope>
    <source>
        <strain evidence="10">CGMCC 1.7064</strain>
    </source>
</reference>
<evidence type="ECO:0000256" key="3">
    <source>
        <dbReference type="ARBA" id="ARBA00022692"/>
    </source>
</evidence>
<feature type="transmembrane region" description="Helical" evidence="7">
    <location>
        <begin position="241"/>
        <end position="262"/>
    </location>
</feature>
<dbReference type="Proteomes" id="UP000642509">
    <property type="component" value="Unassembled WGS sequence"/>
</dbReference>
<name>A0ABQ2LNQ3_9MICC</name>
<dbReference type="CDD" id="cd17324">
    <property type="entry name" value="MFS_NepI_like"/>
    <property type="match status" value="1"/>
</dbReference>
<evidence type="ECO:0000256" key="1">
    <source>
        <dbReference type="ARBA" id="ARBA00004651"/>
    </source>
</evidence>
<evidence type="ECO:0000256" key="6">
    <source>
        <dbReference type="SAM" id="MobiDB-lite"/>
    </source>
</evidence>
<dbReference type="InterPro" id="IPR011701">
    <property type="entry name" value="MFS"/>
</dbReference>
<feature type="transmembrane region" description="Helical" evidence="7">
    <location>
        <begin position="277"/>
        <end position="299"/>
    </location>
</feature>
<dbReference type="Gene3D" id="1.20.1250.20">
    <property type="entry name" value="MFS general substrate transporter like domains"/>
    <property type="match status" value="2"/>
</dbReference>
<dbReference type="PANTHER" id="PTHR43124">
    <property type="entry name" value="PURINE EFFLUX PUMP PBUE"/>
    <property type="match status" value="1"/>
</dbReference>